<dbReference type="AlphaFoldDB" id="A0A4V2Q7Y2"/>
<protein>
    <submittedName>
        <fullName evidence="1">Uncharacterized protein DUF721</fullName>
    </submittedName>
</protein>
<dbReference type="Pfam" id="PF05258">
    <property type="entry name" value="DciA"/>
    <property type="match status" value="1"/>
</dbReference>
<evidence type="ECO:0000313" key="2">
    <source>
        <dbReference type="Proteomes" id="UP000295169"/>
    </source>
</evidence>
<proteinExistence type="predicted"/>
<reference evidence="1 2" key="1">
    <citation type="submission" date="2019-03" db="EMBL/GenBank/DDBJ databases">
        <title>Genomic Encyclopedia of Type Strains, Phase IV (KMG-IV): sequencing the most valuable type-strain genomes for metagenomic binning, comparative biology and taxonomic classification.</title>
        <authorList>
            <person name="Goeker M."/>
        </authorList>
    </citation>
    <scope>NUCLEOTIDE SEQUENCE [LARGE SCALE GENOMIC DNA]</scope>
    <source>
        <strain evidence="1 2">DSM 2286</strain>
    </source>
</reference>
<gene>
    <name evidence="1" type="ORF">EV691_103249</name>
</gene>
<sequence>MGSATMGIRSLRPTTMTFRPLPAQAPAALLRQAKPLKSLFSQAQQLAQLQRLLDSQLQPAARGHCHVASWREGCLLLIVTDSQWATRLRYQQRRLQRQLLTLEAFRGLTRILFKVQPPMQTGSSSSRTIKLSPAAAESIQTAAEGIDDPRLRAALERLARHAQPE</sequence>
<comment type="caution">
    <text evidence="1">The sequence shown here is derived from an EMBL/GenBank/DDBJ whole genome shotgun (WGS) entry which is preliminary data.</text>
</comment>
<accession>A0A4V2Q7Y2</accession>
<dbReference type="Proteomes" id="UP000295169">
    <property type="component" value="Unassembled WGS sequence"/>
</dbReference>
<evidence type="ECO:0000313" key="1">
    <source>
        <dbReference type="EMBL" id="TCL33876.1"/>
    </source>
</evidence>
<organism evidence="1 2">
    <name type="scientific">Azotobacter chroococcum</name>
    <dbReference type="NCBI Taxonomy" id="353"/>
    <lineage>
        <taxon>Bacteria</taxon>
        <taxon>Pseudomonadati</taxon>
        <taxon>Pseudomonadota</taxon>
        <taxon>Gammaproteobacteria</taxon>
        <taxon>Pseudomonadales</taxon>
        <taxon>Pseudomonadaceae</taxon>
        <taxon>Azotobacter</taxon>
    </lineage>
</organism>
<name>A0A4V2Q7Y2_9GAMM</name>
<dbReference type="EMBL" id="SMMU01000003">
    <property type="protein sequence ID" value="TCL33876.1"/>
    <property type="molecule type" value="Genomic_DNA"/>
</dbReference>
<dbReference type="InterPro" id="IPR007922">
    <property type="entry name" value="DciA-like"/>
</dbReference>